<feature type="region of interest" description="Disordered" evidence="1">
    <location>
        <begin position="602"/>
        <end position="679"/>
    </location>
</feature>
<feature type="compositionally biased region" description="Polar residues" evidence="1">
    <location>
        <begin position="95"/>
        <end position="109"/>
    </location>
</feature>
<name>A0A316ZC98_9BASI</name>
<proteinExistence type="predicted"/>
<feature type="compositionally biased region" description="Acidic residues" evidence="1">
    <location>
        <begin position="661"/>
        <end position="672"/>
    </location>
</feature>
<organism evidence="2 3">
    <name type="scientific">Tilletiopsis washingtonensis</name>
    <dbReference type="NCBI Taxonomy" id="58919"/>
    <lineage>
        <taxon>Eukaryota</taxon>
        <taxon>Fungi</taxon>
        <taxon>Dikarya</taxon>
        <taxon>Basidiomycota</taxon>
        <taxon>Ustilaginomycotina</taxon>
        <taxon>Exobasidiomycetes</taxon>
        <taxon>Entylomatales</taxon>
        <taxon>Entylomatales incertae sedis</taxon>
        <taxon>Tilletiopsis</taxon>
    </lineage>
</organism>
<feature type="compositionally biased region" description="Polar residues" evidence="1">
    <location>
        <begin position="219"/>
        <end position="236"/>
    </location>
</feature>
<evidence type="ECO:0000313" key="3">
    <source>
        <dbReference type="Proteomes" id="UP000245946"/>
    </source>
</evidence>
<feature type="compositionally biased region" description="Low complexity" evidence="1">
    <location>
        <begin position="1"/>
        <end position="10"/>
    </location>
</feature>
<feature type="compositionally biased region" description="Polar residues" evidence="1">
    <location>
        <begin position="268"/>
        <end position="283"/>
    </location>
</feature>
<dbReference type="GeneID" id="37267133"/>
<dbReference type="AlphaFoldDB" id="A0A316ZC98"/>
<dbReference type="Proteomes" id="UP000245946">
    <property type="component" value="Unassembled WGS sequence"/>
</dbReference>
<feature type="compositionally biased region" description="Low complexity" evidence="1">
    <location>
        <begin position="626"/>
        <end position="654"/>
    </location>
</feature>
<evidence type="ECO:0000256" key="1">
    <source>
        <dbReference type="SAM" id="MobiDB-lite"/>
    </source>
</evidence>
<feature type="compositionally biased region" description="Low complexity" evidence="1">
    <location>
        <begin position="54"/>
        <end position="94"/>
    </location>
</feature>
<gene>
    <name evidence="2" type="ORF">FA09DRAFT_229999</name>
</gene>
<accession>A0A316ZC98</accession>
<keyword evidence="3" id="KW-1185">Reference proteome</keyword>
<dbReference type="EMBL" id="KZ819288">
    <property type="protein sequence ID" value="PWN99407.1"/>
    <property type="molecule type" value="Genomic_DNA"/>
</dbReference>
<feature type="region of interest" description="Disordered" evidence="1">
    <location>
        <begin position="157"/>
        <end position="527"/>
    </location>
</feature>
<sequence>MSAAADPPAVVRRRAGTLHPHTTPSSAARSPGPPVAPRSTPSSPRGLAVAVVMQQQHQRQQQQPQQHLQQHPQQQLQLLQQQEHLQQHLQPQPQSVGRQGLTHQRSHSGVLTPATPGLHAGDTVVVKTEKVPPAACDFAVPVRRLSYQSCLSGAMATAPSLASPVPQPARALSDRRHVSGEGPSPRASPRPMQSGVQDEAAWEARRRRGAEEDGRYANSPHTSYSSLRHSPQSRSTQLRDADARHMPSGRLAQGPSASSPAYGMARNGQPSPRTQLPSFNNLTSREEDAANGKRRRQDADEPLDEDEEAYRARMRRGPEHNGRYSPPDARTHSSASLLPPTSHETRGGPDAPYESSVPLNRRRGDAAQAKASRLHIDTGATSSPTHDQLSDGRRPDGRTPIARSAPPQKMSFEAQEAPNPPFHPMAAHNHVSAVRAREGEDERHVGSPQQRSSAARPEPPRHVLAPPPASARFVPQTATLPSPAYHSTAFMRGGPPVPQSNNPPRTAGLPPQTARLPEHLRSPPSSKTQFLSLFSNFYDSLSDSRTLKATLEDQVRRSNTLLQTLQRSSRVLDATVDRRIREERLVWENRVQGLEARVRELEAKAGSGSGSSPPETKPVIAPATNSDAAPSGSAPAADKTAAPAPRGSAPSSGRKTPPADEAMEDAEEGDELQSNRDED</sequence>
<feature type="compositionally biased region" description="Basic and acidic residues" evidence="1">
    <location>
        <begin position="388"/>
        <end position="397"/>
    </location>
</feature>
<dbReference type="RefSeq" id="XP_025599686.1">
    <property type="nucleotide sequence ID" value="XM_025739587.1"/>
</dbReference>
<reference evidence="2 3" key="1">
    <citation type="journal article" date="2018" name="Mol. Biol. Evol.">
        <title>Broad Genomic Sampling Reveals a Smut Pathogenic Ancestry of the Fungal Clade Ustilaginomycotina.</title>
        <authorList>
            <person name="Kijpornyongpan T."/>
            <person name="Mondo S.J."/>
            <person name="Barry K."/>
            <person name="Sandor L."/>
            <person name="Lee J."/>
            <person name="Lipzen A."/>
            <person name="Pangilinan J."/>
            <person name="LaButti K."/>
            <person name="Hainaut M."/>
            <person name="Henrissat B."/>
            <person name="Grigoriev I.V."/>
            <person name="Spatafora J.W."/>
            <person name="Aime M.C."/>
        </authorList>
    </citation>
    <scope>NUCLEOTIDE SEQUENCE [LARGE SCALE GENOMIC DNA]</scope>
    <source>
        <strain evidence="2 3">MCA 4186</strain>
    </source>
</reference>
<protein>
    <submittedName>
        <fullName evidence="2">Uncharacterized protein</fullName>
    </submittedName>
</protein>
<evidence type="ECO:0000313" key="2">
    <source>
        <dbReference type="EMBL" id="PWN99407.1"/>
    </source>
</evidence>
<dbReference type="OrthoDB" id="2138242at2759"/>
<feature type="compositionally biased region" description="Basic and acidic residues" evidence="1">
    <location>
        <begin position="435"/>
        <end position="445"/>
    </location>
</feature>
<feature type="region of interest" description="Disordered" evidence="1">
    <location>
        <begin position="1"/>
        <end position="119"/>
    </location>
</feature>